<reference evidence="3" key="1">
    <citation type="submission" date="2017-01" db="EMBL/GenBank/DDBJ databases">
        <authorList>
            <person name="Varghese N."/>
            <person name="Submissions S."/>
        </authorList>
    </citation>
    <scope>NUCLEOTIDE SEQUENCE [LARGE SCALE GENOMIC DNA]</scope>
    <source>
        <strain evidence="3">type strain: HArc-</strain>
    </source>
</reference>
<sequence>MSDDDNEQGVPDDATQEEVEEAIEAVEDEHDADCETATIGTRDGIVMTDGAGSVFVDGAATTCPDCGGQLEYQSRSMLVCLACEADYEHWKTTDEHRLVTVDLHSGDIERVATAPRDADPAGLRDGETRDDETHASRTAQQLAMIDDDLQTDGGVIERTDSRLEHDDHQHCKLCGMEIEIDTEGTNGIRWNPFEQEWVAVEKCAPCKAEELLKQLSNLYSTNVAFDVPVRGMDIESEVKR</sequence>
<name>A0A1N7HA30_9EURY</name>
<proteinExistence type="predicted"/>
<dbReference type="RefSeq" id="WP_076610996.1">
    <property type="nucleotide sequence ID" value="NZ_FTNR01000040.1"/>
</dbReference>
<dbReference type="Proteomes" id="UP000185936">
    <property type="component" value="Unassembled WGS sequence"/>
</dbReference>
<dbReference type="EMBL" id="FTNR01000040">
    <property type="protein sequence ID" value="SIS21727.1"/>
    <property type="molecule type" value="Genomic_DNA"/>
</dbReference>
<accession>A0A1N7HA30</accession>
<organism evidence="2 3">
    <name type="scientific">Natronorubrum thiooxidans</name>
    <dbReference type="NCBI Taxonomy" id="308853"/>
    <lineage>
        <taxon>Archaea</taxon>
        <taxon>Methanobacteriati</taxon>
        <taxon>Methanobacteriota</taxon>
        <taxon>Stenosarchaea group</taxon>
        <taxon>Halobacteria</taxon>
        <taxon>Halobacteriales</taxon>
        <taxon>Natrialbaceae</taxon>
        <taxon>Natronorubrum</taxon>
    </lineage>
</organism>
<keyword evidence="3" id="KW-1185">Reference proteome</keyword>
<evidence type="ECO:0000256" key="1">
    <source>
        <dbReference type="SAM" id="MobiDB-lite"/>
    </source>
</evidence>
<evidence type="ECO:0000313" key="3">
    <source>
        <dbReference type="Proteomes" id="UP000185936"/>
    </source>
</evidence>
<gene>
    <name evidence="2" type="ORF">SAMN05421752_1406</name>
</gene>
<dbReference type="STRING" id="308853.SAMN05421752_1406"/>
<evidence type="ECO:0000313" key="2">
    <source>
        <dbReference type="EMBL" id="SIS21727.1"/>
    </source>
</evidence>
<dbReference type="AlphaFoldDB" id="A0A1N7HA30"/>
<protein>
    <submittedName>
        <fullName evidence="2">Uncharacterized protein</fullName>
    </submittedName>
</protein>
<feature type="region of interest" description="Disordered" evidence="1">
    <location>
        <begin position="1"/>
        <end position="21"/>
    </location>
</feature>
<dbReference type="OrthoDB" id="221753at2157"/>
<feature type="region of interest" description="Disordered" evidence="1">
    <location>
        <begin position="114"/>
        <end position="134"/>
    </location>
</feature>